<dbReference type="EMBL" id="WMEQ01000017">
    <property type="protein sequence ID" value="MYL35517.1"/>
    <property type="molecule type" value="Genomic_DNA"/>
</dbReference>
<dbReference type="OrthoDB" id="2863085at2"/>
<evidence type="ECO:0000313" key="1">
    <source>
        <dbReference type="EMBL" id="MYL35517.1"/>
    </source>
</evidence>
<accession>A0A6I5A5C2</accession>
<comment type="caution">
    <text evidence="1">The sequence shown here is derived from an EMBL/GenBank/DDBJ whole genome shotgun (WGS) entry which is preliminary data.</text>
</comment>
<evidence type="ECO:0000313" key="2">
    <source>
        <dbReference type="Proteomes" id="UP000468638"/>
    </source>
</evidence>
<dbReference type="Proteomes" id="UP000468638">
    <property type="component" value="Unassembled WGS sequence"/>
</dbReference>
<proteinExistence type="predicted"/>
<protein>
    <submittedName>
        <fullName evidence="1">DUF1643 domain-containing protein</fullName>
    </submittedName>
</protein>
<reference evidence="1 2" key="1">
    <citation type="submission" date="2019-11" db="EMBL/GenBank/DDBJ databases">
        <title>Genome sequences of 17 halophilic strains isolated from different environments.</title>
        <authorList>
            <person name="Furrow R.E."/>
        </authorList>
    </citation>
    <scope>NUCLEOTIDE SEQUENCE [LARGE SCALE GENOMIC DNA]</scope>
    <source>
        <strain evidence="1 2">22514_16_FS</strain>
    </source>
</reference>
<dbReference type="InterPro" id="IPR012441">
    <property type="entry name" value="DUF1643"/>
</dbReference>
<gene>
    <name evidence="1" type="ORF">GLW05_18215</name>
</gene>
<dbReference type="RefSeq" id="WP_160850581.1">
    <property type="nucleotide sequence ID" value="NZ_WMEQ01000017.1"/>
</dbReference>
<name>A0A6I5A5C2_9BACI</name>
<dbReference type="Pfam" id="PF07799">
    <property type="entry name" value="DUF1643"/>
    <property type="match status" value="1"/>
</dbReference>
<sequence length="204" mass="23614">MSQGVYFSNYIDTDNIVMNPNSYEDDLHSTFHHRYSLTIPYVGREEGGHAIVIMKNPSNAGKYDEQGRRVSDDTIYMVLDYIYKLQNYSIKYVTILNLFTLTGGTLKDLKGFIGTTTENMKRRENNIVIQRTLEHFDSSKDLIIAGWGAKSTLNIRPYKQRVQEVIRLLDGKPLYRVGPLVGKGVFPGHGKYWYDYKKLRSYYS</sequence>
<organism evidence="1 2">
    <name type="scientific">Pontibacillus yanchengensis</name>
    <dbReference type="NCBI Taxonomy" id="462910"/>
    <lineage>
        <taxon>Bacteria</taxon>
        <taxon>Bacillati</taxon>
        <taxon>Bacillota</taxon>
        <taxon>Bacilli</taxon>
        <taxon>Bacillales</taxon>
        <taxon>Bacillaceae</taxon>
        <taxon>Pontibacillus</taxon>
    </lineage>
</organism>
<dbReference type="AlphaFoldDB" id="A0A6I5A5C2"/>